<evidence type="ECO:0000313" key="1">
    <source>
        <dbReference type="Proteomes" id="UP000887540"/>
    </source>
</evidence>
<protein>
    <submittedName>
        <fullName evidence="2">Uncharacterized protein</fullName>
    </submittedName>
</protein>
<sequence length="319" mass="36414">MMSSEEVVIDDERFRKIIHQKLKAKHCAEENDYGKAVIYLNAANFDLSLGNIFYCKFILDGKVRAVIAHGKNSLEVRFGETGLTKFLINQLNTNEEEMIEVEQVYPIQGLESSFVFFRIVNAKVCISPETWIELNIKDSLLPSQIKSMTYKIWKGNLDGVMICGETFDVETTIEEQVDPNSAIERICIIKIQVEDIQTLSTSRRCLFSVTSNIALPTRKCFARIFLIQLCLLIKGNSLKNWTLILNSIGIFARLQANLYHLSSSKEQLAKEEVLHRFLFNELIDAKNRQCHRPRVSPGPINHEIQAISENLEGTNRTSL</sequence>
<reference evidence="2" key="1">
    <citation type="submission" date="2022-11" db="UniProtKB">
        <authorList>
            <consortium name="WormBaseParasite"/>
        </authorList>
    </citation>
    <scope>IDENTIFICATION</scope>
</reference>
<name>A0A914C7P3_9BILA</name>
<dbReference type="Proteomes" id="UP000887540">
    <property type="component" value="Unplaced"/>
</dbReference>
<proteinExistence type="predicted"/>
<accession>A0A914C7P3</accession>
<evidence type="ECO:0000313" key="2">
    <source>
        <dbReference type="WBParaSite" id="ACRNAN_Path_491.g1832.t2"/>
    </source>
</evidence>
<organism evidence="1 2">
    <name type="scientific">Acrobeloides nanus</name>
    <dbReference type="NCBI Taxonomy" id="290746"/>
    <lineage>
        <taxon>Eukaryota</taxon>
        <taxon>Metazoa</taxon>
        <taxon>Ecdysozoa</taxon>
        <taxon>Nematoda</taxon>
        <taxon>Chromadorea</taxon>
        <taxon>Rhabditida</taxon>
        <taxon>Tylenchina</taxon>
        <taxon>Cephalobomorpha</taxon>
        <taxon>Cephaloboidea</taxon>
        <taxon>Cephalobidae</taxon>
        <taxon>Acrobeloides</taxon>
    </lineage>
</organism>
<dbReference type="WBParaSite" id="ACRNAN_Path_491.g1832.t2">
    <property type="protein sequence ID" value="ACRNAN_Path_491.g1832.t2"/>
    <property type="gene ID" value="ACRNAN_Path_491.g1832"/>
</dbReference>
<dbReference type="AlphaFoldDB" id="A0A914C7P3"/>
<keyword evidence="1" id="KW-1185">Reference proteome</keyword>